<proteinExistence type="predicted"/>
<dbReference type="InterPro" id="IPR053098">
    <property type="entry name" value="Petuviruses_polyprotein"/>
</dbReference>
<accession>A0A699IBE8</accession>
<dbReference type="AlphaFoldDB" id="A0A699IBE8"/>
<feature type="compositionally biased region" description="Pro residues" evidence="1">
    <location>
        <begin position="203"/>
        <end position="227"/>
    </location>
</feature>
<organism evidence="2">
    <name type="scientific">Tanacetum cinerariifolium</name>
    <name type="common">Dalmatian daisy</name>
    <name type="synonym">Chrysanthemum cinerariifolium</name>
    <dbReference type="NCBI Taxonomy" id="118510"/>
    <lineage>
        <taxon>Eukaryota</taxon>
        <taxon>Viridiplantae</taxon>
        <taxon>Streptophyta</taxon>
        <taxon>Embryophyta</taxon>
        <taxon>Tracheophyta</taxon>
        <taxon>Spermatophyta</taxon>
        <taxon>Magnoliopsida</taxon>
        <taxon>eudicotyledons</taxon>
        <taxon>Gunneridae</taxon>
        <taxon>Pentapetalae</taxon>
        <taxon>asterids</taxon>
        <taxon>campanulids</taxon>
        <taxon>Asterales</taxon>
        <taxon>Asteraceae</taxon>
        <taxon>Asteroideae</taxon>
        <taxon>Anthemideae</taxon>
        <taxon>Anthemidinae</taxon>
        <taxon>Tanacetum</taxon>
    </lineage>
</organism>
<feature type="non-terminal residue" evidence="2">
    <location>
        <position position="1"/>
    </location>
</feature>
<name>A0A699IBE8_TANCI</name>
<evidence type="ECO:0000256" key="1">
    <source>
        <dbReference type="SAM" id="MobiDB-lite"/>
    </source>
</evidence>
<sequence length="281" mass="31519">EILTVVSEVDDIRQDCVPVSETSLDPGRPFLPWKVNVNLIAAKWICVYPCAKQWQGRSDGSDKETKCSTWDADNWAVAGYASVRSTSAPELVRHDNGLVEIKFSSSQPRSVNVFPTGIHIITLTVQEPAQEVKHIWRDVCNYESCLDEAVKIDDDDEDILRKRKSSQQKLKRRYEKGDPTVGFLEEPLGKFDYYVLYPKAEPIQPPSPSQPPSPHKPPPTITPPPPLKVTDVKEKDKIKVKTGQNQAQNGKRGKVNQVKAKVKVKPIKTGHEFGKSAKNRS</sequence>
<dbReference type="EMBL" id="BKCJ010263637">
    <property type="protein sequence ID" value="GEZ30808.1"/>
    <property type="molecule type" value="Genomic_DNA"/>
</dbReference>
<feature type="region of interest" description="Disordered" evidence="1">
    <location>
        <begin position="201"/>
        <end position="281"/>
    </location>
</feature>
<protein>
    <submittedName>
        <fullName evidence="2">Putative zinc finger, CCHC-type</fullName>
    </submittedName>
</protein>
<comment type="caution">
    <text evidence="2">The sequence shown here is derived from an EMBL/GenBank/DDBJ whole genome shotgun (WGS) entry which is preliminary data.</text>
</comment>
<reference evidence="2" key="1">
    <citation type="journal article" date="2019" name="Sci. Rep.">
        <title>Draft genome of Tanacetum cinerariifolium, the natural source of mosquito coil.</title>
        <authorList>
            <person name="Yamashiro T."/>
            <person name="Shiraishi A."/>
            <person name="Satake H."/>
            <person name="Nakayama K."/>
        </authorList>
    </citation>
    <scope>NUCLEOTIDE SEQUENCE</scope>
</reference>
<feature type="compositionally biased region" description="Basic and acidic residues" evidence="1">
    <location>
        <begin position="230"/>
        <end position="239"/>
    </location>
</feature>
<dbReference type="PANTHER" id="PTHR48435">
    <property type="entry name" value="POLYPROTEIN"/>
    <property type="match status" value="1"/>
</dbReference>
<gene>
    <name evidence="2" type="ORF">Tci_502781</name>
</gene>
<dbReference type="PANTHER" id="PTHR48435:SF1">
    <property type="entry name" value="POLYPROTEIN"/>
    <property type="match status" value="1"/>
</dbReference>
<evidence type="ECO:0000313" key="2">
    <source>
        <dbReference type="EMBL" id="GEZ30808.1"/>
    </source>
</evidence>